<dbReference type="OrthoDB" id="5592057at2759"/>
<protein>
    <submittedName>
        <fullName evidence="3">Uncharacterized protein</fullName>
    </submittedName>
</protein>
<dbReference type="Proteomes" id="UP001139887">
    <property type="component" value="Unassembled WGS sequence"/>
</dbReference>
<keyword evidence="4" id="KW-1185">Reference proteome</keyword>
<gene>
    <name evidence="3" type="ORF">IWW36_002330</name>
</gene>
<comment type="caution">
    <text evidence="3">The sequence shown here is derived from an EMBL/GenBank/DDBJ whole genome shotgun (WGS) entry which is preliminary data.</text>
</comment>
<feature type="compositionally biased region" description="Low complexity" evidence="1">
    <location>
        <begin position="49"/>
        <end position="67"/>
    </location>
</feature>
<keyword evidence="2" id="KW-0732">Signal</keyword>
<sequence>MQASLGYLLLTAAAFAHYQNCAYHPYKRQFNQPGLGQQLPGSDFNSIAPNNNDQQQQPQPSVLPSNNVDDFINNLFPTPTANNGNSNVTPLPPSNNSDNDEQEVPAGLNPFPTNSQLNPSFVPSNNGNNEQEAPTGPSTVFPNTLQAPQPSQQQSQEEQSIPSTIFDDLPSFLGISFPGQFNPSATITQQTNSANGNERSDAITATPAEQSDELTGSINYAMPLLPSSSNYMLAMAIIVTFYTIYV</sequence>
<dbReference type="AlphaFoldDB" id="A0A9W8I9X1"/>
<dbReference type="EMBL" id="JANBUW010000055">
    <property type="protein sequence ID" value="KAJ2849856.1"/>
    <property type="molecule type" value="Genomic_DNA"/>
</dbReference>
<feature type="signal peptide" evidence="2">
    <location>
        <begin position="1"/>
        <end position="16"/>
    </location>
</feature>
<evidence type="ECO:0000256" key="1">
    <source>
        <dbReference type="SAM" id="MobiDB-lite"/>
    </source>
</evidence>
<feature type="compositionally biased region" description="Polar residues" evidence="1">
    <location>
        <begin position="111"/>
        <end position="145"/>
    </location>
</feature>
<evidence type="ECO:0000256" key="2">
    <source>
        <dbReference type="SAM" id="SignalP"/>
    </source>
</evidence>
<feature type="compositionally biased region" description="Low complexity" evidence="1">
    <location>
        <begin position="146"/>
        <end position="161"/>
    </location>
</feature>
<proteinExistence type="predicted"/>
<name>A0A9W8I9X1_9FUNG</name>
<accession>A0A9W8I9X1</accession>
<feature type="compositionally biased region" description="Polar residues" evidence="1">
    <location>
        <begin position="180"/>
        <end position="197"/>
    </location>
</feature>
<feature type="region of interest" description="Disordered" evidence="1">
    <location>
        <begin position="33"/>
        <end position="161"/>
    </location>
</feature>
<organism evidence="3 4">
    <name type="scientific">Coemansia brasiliensis</name>
    <dbReference type="NCBI Taxonomy" id="2650707"/>
    <lineage>
        <taxon>Eukaryota</taxon>
        <taxon>Fungi</taxon>
        <taxon>Fungi incertae sedis</taxon>
        <taxon>Zoopagomycota</taxon>
        <taxon>Kickxellomycotina</taxon>
        <taxon>Kickxellomycetes</taxon>
        <taxon>Kickxellales</taxon>
        <taxon>Kickxellaceae</taxon>
        <taxon>Coemansia</taxon>
    </lineage>
</organism>
<reference evidence="3" key="1">
    <citation type="submission" date="2022-07" db="EMBL/GenBank/DDBJ databases">
        <title>Phylogenomic reconstructions and comparative analyses of Kickxellomycotina fungi.</title>
        <authorList>
            <person name="Reynolds N.K."/>
            <person name="Stajich J.E."/>
            <person name="Barry K."/>
            <person name="Grigoriev I.V."/>
            <person name="Crous P."/>
            <person name="Smith M.E."/>
        </authorList>
    </citation>
    <scope>NUCLEOTIDE SEQUENCE</scope>
    <source>
        <strain evidence="3">NRRL 1566</strain>
    </source>
</reference>
<evidence type="ECO:0000313" key="3">
    <source>
        <dbReference type="EMBL" id="KAJ2849856.1"/>
    </source>
</evidence>
<feature type="compositionally biased region" description="Polar residues" evidence="1">
    <location>
        <begin position="33"/>
        <end position="48"/>
    </location>
</feature>
<feature type="chain" id="PRO_5040896099" evidence="2">
    <location>
        <begin position="17"/>
        <end position="246"/>
    </location>
</feature>
<evidence type="ECO:0000313" key="4">
    <source>
        <dbReference type="Proteomes" id="UP001139887"/>
    </source>
</evidence>
<feature type="compositionally biased region" description="Polar residues" evidence="1">
    <location>
        <begin position="75"/>
        <end position="97"/>
    </location>
</feature>
<feature type="region of interest" description="Disordered" evidence="1">
    <location>
        <begin position="180"/>
        <end position="200"/>
    </location>
</feature>